<dbReference type="AlphaFoldDB" id="A0A5W1J635"/>
<proteinExistence type="predicted"/>
<organism evidence="2">
    <name type="scientific">Salmonella typhimurium</name>
    <dbReference type="NCBI Taxonomy" id="90371"/>
    <lineage>
        <taxon>Bacteria</taxon>
        <taxon>Pseudomonadati</taxon>
        <taxon>Pseudomonadota</taxon>
        <taxon>Gammaproteobacteria</taxon>
        <taxon>Enterobacterales</taxon>
        <taxon>Enterobacteriaceae</taxon>
        <taxon>Salmonella</taxon>
    </lineage>
</organism>
<feature type="region of interest" description="Disordered" evidence="1">
    <location>
        <begin position="1"/>
        <end position="24"/>
    </location>
</feature>
<dbReference type="EMBL" id="AAMJIC010000154">
    <property type="protein sequence ID" value="EDH9461917.1"/>
    <property type="molecule type" value="Genomic_DNA"/>
</dbReference>
<feature type="non-terminal residue" evidence="2">
    <location>
        <position position="1"/>
    </location>
</feature>
<feature type="compositionally biased region" description="Basic and acidic residues" evidence="1">
    <location>
        <begin position="13"/>
        <end position="24"/>
    </location>
</feature>
<gene>
    <name evidence="2" type="ORF">CC453_24370</name>
</gene>
<reference evidence="2" key="1">
    <citation type="submission" date="2018-07" db="EMBL/GenBank/DDBJ databases">
        <authorList>
            <person name="Ashton P.M."/>
            <person name="Dallman T."/>
            <person name="Nair S."/>
            <person name="De Pinna E."/>
            <person name="Peters T."/>
            <person name="Grant K."/>
        </authorList>
    </citation>
    <scope>NUCLEOTIDE SEQUENCE</scope>
    <source>
        <strain evidence="2">351313</strain>
    </source>
</reference>
<evidence type="ECO:0000313" key="2">
    <source>
        <dbReference type="EMBL" id="EDH9461917.1"/>
    </source>
</evidence>
<accession>A0A5W1J635</accession>
<sequence>GMRLPASQEDDSGSEKDTTTPEKS</sequence>
<name>A0A5W1J635_SALTM</name>
<evidence type="ECO:0000256" key="1">
    <source>
        <dbReference type="SAM" id="MobiDB-lite"/>
    </source>
</evidence>
<comment type="caution">
    <text evidence="2">The sequence shown here is derived from an EMBL/GenBank/DDBJ whole genome shotgun (WGS) entry which is preliminary data.</text>
</comment>
<protein>
    <submittedName>
        <fullName evidence="2">Phage minor tail protein G</fullName>
    </submittedName>
</protein>